<gene>
    <name evidence="1" type="ORF">TSUD_26320</name>
</gene>
<name>A0A2Z6NWQ8_TRISU</name>
<evidence type="ECO:0000313" key="2">
    <source>
        <dbReference type="Proteomes" id="UP000242715"/>
    </source>
</evidence>
<sequence>MECGDTVFNLRKIAIEKLIDSEVEQENWVILFVQLGFSFCLFVTDPIENGGDIAGFFGAVPVREKPG</sequence>
<keyword evidence="2" id="KW-1185">Reference proteome</keyword>
<reference evidence="2" key="1">
    <citation type="journal article" date="2017" name="Front. Plant Sci.">
        <title>Climate Clever Clovers: New Paradigm to Reduce the Environmental Footprint of Ruminants by Breeding Low Methanogenic Forages Utilizing Haplotype Variation.</title>
        <authorList>
            <person name="Kaur P."/>
            <person name="Appels R."/>
            <person name="Bayer P.E."/>
            <person name="Keeble-Gagnere G."/>
            <person name="Wang J."/>
            <person name="Hirakawa H."/>
            <person name="Shirasawa K."/>
            <person name="Vercoe P."/>
            <person name="Stefanova K."/>
            <person name="Durmic Z."/>
            <person name="Nichols P."/>
            <person name="Revell C."/>
            <person name="Isobe S.N."/>
            <person name="Edwards D."/>
            <person name="Erskine W."/>
        </authorList>
    </citation>
    <scope>NUCLEOTIDE SEQUENCE [LARGE SCALE GENOMIC DNA]</scope>
    <source>
        <strain evidence="2">cv. Daliak</strain>
    </source>
</reference>
<proteinExistence type="predicted"/>
<accession>A0A2Z6NWQ8</accession>
<dbReference type="AlphaFoldDB" id="A0A2Z6NWQ8"/>
<dbReference type="EMBL" id="DF973824">
    <property type="protein sequence ID" value="GAU40752.1"/>
    <property type="molecule type" value="Genomic_DNA"/>
</dbReference>
<protein>
    <submittedName>
        <fullName evidence="1">Uncharacterized protein</fullName>
    </submittedName>
</protein>
<evidence type="ECO:0000313" key="1">
    <source>
        <dbReference type="EMBL" id="GAU40752.1"/>
    </source>
</evidence>
<organism evidence="1 2">
    <name type="scientific">Trifolium subterraneum</name>
    <name type="common">Subterranean clover</name>
    <dbReference type="NCBI Taxonomy" id="3900"/>
    <lineage>
        <taxon>Eukaryota</taxon>
        <taxon>Viridiplantae</taxon>
        <taxon>Streptophyta</taxon>
        <taxon>Embryophyta</taxon>
        <taxon>Tracheophyta</taxon>
        <taxon>Spermatophyta</taxon>
        <taxon>Magnoliopsida</taxon>
        <taxon>eudicotyledons</taxon>
        <taxon>Gunneridae</taxon>
        <taxon>Pentapetalae</taxon>
        <taxon>rosids</taxon>
        <taxon>fabids</taxon>
        <taxon>Fabales</taxon>
        <taxon>Fabaceae</taxon>
        <taxon>Papilionoideae</taxon>
        <taxon>50 kb inversion clade</taxon>
        <taxon>NPAAA clade</taxon>
        <taxon>Hologalegina</taxon>
        <taxon>IRL clade</taxon>
        <taxon>Trifolieae</taxon>
        <taxon>Trifolium</taxon>
    </lineage>
</organism>
<dbReference type="Proteomes" id="UP000242715">
    <property type="component" value="Unassembled WGS sequence"/>
</dbReference>